<evidence type="ECO:0000313" key="2">
    <source>
        <dbReference type="Proteomes" id="UP000789759"/>
    </source>
</evidence>
<dbReference type="Proteomes" id="UP000789759">
    <property type="component" value="Unassembled WGS sequence"/>
</dbReference>
<organism evidence="1 2">
    <name type="scientific">Cetraspora pellucida</name>
    <dbReference type="NCBI Taxonomy" id="1433469"/>
    <lineage>
        <taxon>Eukaryota</taxon>
        <taxon>Fungi</taxon>
        <taxon>Fungi incertae sedis</taxon>
        <taxon>Mucoromycota</taxon>
        <taxon>Glomeromycotina</taxon>
        <taxon>Glomeromycetes</taxon>
        <taxon>Diversisporales</taxon>
        <taxon>Gigasporaceae</taxon>
        <taxon>Cetraspora</taxon>
    </lineage>
</organism>
<reference evidence="1" key="1">
    <citation type="submission" date="2021-06" db="EMBL/GenBank/DDBJ databases">
        <authorList>
            <person name="Kallberg Y."/>
            <person name="Tangrot J."/>
            <person name="Rosling A."/>
        </authorList>
    </citation>
    <scope>NUCLEOTIDE SEQUENCE</scope>
    <source>
        <strain evidence="1">FL966</strain>
    </source>
</reference>
<keyword evidence="2" id="KW-1185">Reference proteome</keyword>
<accession>A0A9N9NZ06</accession>
<sequence>MRKTYEIRNYFHPNIKNTKLECDICKASYNIKKNSNFVTTQNNIQEILPYNGNKYHATVQDDTDSEPEIEEIIETGQALMPIKRKLREIKNSTKKQK</sequence>
<comment type="caution">
    <text evidence="1">The sequence shown here is derived from an EMBL/GenBank/DDBJ whole genome shotgun (WGS) entry which is preliminary data.</text>
</comment>
<name>A0A9N9NZ06_9GLOM</name>
<dbReference type="AlphaFoldDB" id="A0A9N9NZ06"/>
<evidence type="ECO:0000313" key="1">
    <source>
        <dbReference type="EMBL" id="CAG8786745.1"/>
    </source>
</evidence>
<feature type="non-terminal residue" evidence="1">
    <location>
        <position position="97"/>
    </location>
</feature>
<dbReference type="EMBL" id="CAJVQA010025662">
    <property type="protein sequence ID" value="CAG8786745.1"/>
    <property type="molecule type" value="Genomic_DNA"/>
</dbReference>
<gene>
    <name evidence="1" type="ORF">CPELLU_LOCUS16739</name>
</gene>
<proteinExistence type="predicted"/>
<protein>
    <submittedName>
        <fullName evidence="1">15795_t:CDS:1</fullName>
    </submittedName>
</protein>